<dbReference type="NCBIfam" id="NF009154">
    <property type="entry name" value="PRK12497.3-3"/>
    <property type="match status" value="1"/>
</dbReference>
<dbReference type="PANTHER" id="PTHR34039">
    <property type="entry name" value="UPF0102 PROTEIN YRAN"/>
    <property type="match status" value="1"/>
</dbReference>
<evidence type="ECO:0000256" key="1">
    <source>
        <dbReference type="ARBA" id="ARBA00006738"/>
    </source>
</evidence>
<keyword evidence="5" id="KW-1185">Reference proteome</keyword>
<dbReference type="InterPro" id="IPR011856">
    <property type="entry name" value="tRNA_endonuc-like_dom_sf"/>
</dbReference>
<dbReference type="CDD" id="cd20736">
    <property type="entry name" value="PoNe_Nuclease"/>
    <property type="match status" value="1"/>
</dbReference>
<feature type="region of interest" description="Disordered" evidence="3">
    <location>
        <begin position="1"/>
        <end position="33"/>
    </location>
</feature>
<evidence type="ECO:0000256" key="3">
    <source>
        <dbReference type="SAM" id="MobiDB-lite"/>
    </source>
</evidence>
<dbReference type="InterPro" id="IPR011335">
    <property type="entry name" value="Restrct_endonuc-II-like"/>
</dbReference>
<accession>A0ABW3BH79</accession>
<comment type="similarity">
    <text evidence="1 2">Belongs to the UPF0102 family.</text>
</comment>
<name>A0ABW3BH79_9ACTN</name>
<sequence>MSSFRRSVRPAPSRDPVAVPSPAPVPRRTRLGQRGEEAASAYLARCGLRILARNWRCPEGELDIVAGQGATIVVAEVKTRTSLRFGSPLEAVTGTKRRRLRRLARRWATAHRAAGRPMRIDVVCVLVLPGDRVFVRHHQGVA</sequence>
<dbReference type="SUPFAM" id="SSF52980">
    <property type="entry name" value="Restriction endonuclease-like"/>
    <property type="match status" value="1"/>
</dbReference>
<dbReference type="InterPro" id="IPR003509">
    <property type="entry name" value="UPF0102_YraN-like"/>
</dbReference>
<dbReference type="EMBL" id="JBHTHR010000574">
    <property type="protein sequence ID" value="MFD0802727.1"/>
    <property type="molecule type" value="Genomic_DNA"/>
</dbReference>
<evidence type="ECO:0000256" key="2">
    <source>
        <dbReference type="HAMAP-Rule" id="MF_00048"/>
    </source>
</evidence>
<protein>
    <recommendedName>
        <fullName evidence="2">UPF0102 protein ACFQZU_15560</fullName>
    </recommendedName>
</protein>
<dbReference type="Gene3D" id="3.40.1350.10">
    <property type="match status" value="1"/>
</dbReference>
<organism evidence="4 5">
    <name type="scientific">Streptomonospora algeriensis</name>
    <dbReference type="NCBI Taxonomy" id="995084"/>
    <lineage>
        <taxon>Bacteria</taxon>
        <taxon>Bacillati</taxon>
        <taxon>Actinomycetota</taxon>
        <taxon>Actinomycetes</taxon>
        <taxon>Streptosporangiales</taxon>
        <taxon>Nocardiopsidaceae</taxon>
        <taxon>Streptomonospora</taxon>
    </lineage>
</organism>
<dbReference type="HAMAP" id="MF_00048">
    <property type="entry name" value="UPF0102"/>
    <property type="match status" value="1"/>
</dbReference>
<comment type="caution">
    <text evidence="4">The sequence shown here is derived from an EMBL/GenBank/DDBJ whole genome shotgun (WGS) entry which is preliminary data.</text>
</comment>
<evidence type="ECO:0000313" key="5">
    <source>
        <dbReference type="Proteomes" id="UP001596956"/>
    </source>
</evidence>
<gene>
    <name evidence="4" type="ORF">ACFQZU_15560</name>
</gene>
<dbReference type="NCBIfam" id="NF009150">
    <property type="entry name" value="PRK12497.1-3"/>
    <property type="match status" value="1"/>
</dbReference>
<reference evidence="5" key="1">
    <citation type="journal article" date="2019" name="Int. J. Syst. Evol. Microbiol.">
        <title>The Global Catalogue of Microorganisms (GCM) 10K type strain sequencing project: providing services to taxonomists for standard genome sequencing and annotation.</title>
        <authorList>
            <consortium name="The Broad Institute Genomics Platform"/>
            <consortium name="The Broad Institute Genome Sequencing Center for Infectious Disease"/>
            <person name="Wu L."/>
            <person name="Ma J."/>
        </authorList>
    </citation>
    <scope>NUCLEOTIDE SEQUENCE [LARGE SCALE GENOMIC DNA]</scope>
    <source>
        <strain evidence="5">CCUG 63369</strain>
    </source>
</reference>
<evidence type="ECO:0000313" key="4">
    <source>
        <dbReference type="EMBL" id="MFD0802727.1"/>
    </source>
</evidence>
<proteinExistence type="inferred from homology"/>
<dbReference type="Pfam" id="PF02021">
    <property type="entry name" value="UPF0102"/>
    <property type="match status" value="1"/>
</dbReference>
<feature type="compositionally biased region" description="Low complexity" evidence="3">
    <location>
        <begin position="9"/>
        <end position="18"/>
    </location>
</feature>
<dbReference type="PANTHER" id="PTHR34039:SF1">
    <property type="entry name" value="UPF0102 PROTEIN YRAN"/>
    <property type="match status" value="1"/>
</dbReference>
<dbReference type="Proteomes" id="UP001596956">
    <property type="component" value="Unassembled WGS sequence"/>
</dbReference>